<keyword evidence="3" id="KW-1185">Reference proteome</keyword>
<dbReference type="PANTHER" id="PTHR30383">
    <property type="entry name" value="THIOESTERASE 1/PROTEASE 1/LYSOPHOSPHOLIPASE L1"/>
    <property type="match status" value="1"/>
</dbReference>
<dbReference type="InterPro" id="IPR036514">
    <property type="entry name" value="SGNH_hydro_sf"/>
</dbReference>
<comment type="caution">
    <text evidence="2">The sequence shown here is derived from an EMBL/GenBank/DDBJ whole genome shotgun (WGS) entry which is preliminary data.</text>
</comment>
<dbReference type="CDD" id="cd01836">
    <property type="entry name" value="FeeA_FeeB_like"/>
    <property type="match status" value="1"/>
</dbReference>
<keyword evidence="2" id="KW-0378">Hydrolase</keyword>
<name>A0ABU2DTP9_9MICC</name>
<sequence>MSRERKPLHPLLLPIAAIQGARVRQHGMRLPEAAGPRDGVVGALDGGSGEPLRVAVIGDSTAAGCGVEAQSEAFGPQFAEAVAGRTGQPVEWAVRGRNGARAFEVTRDVLPQLDDAPGGPQFDVVVVLVGVNDVLSGHQGSQWEQDLGALLDGASAAADQVLMTGIPEFSSFPALPKILARYLDEQAARLDDISQQVCADREVVTWLGADMLATGKDFFAVDGFHPNADGYRRWAQAVAENVNF</sequence>
<organism evidence="2 3">
    <name type="scientific">Nesterenkonia aerolata</name>
    <dbReference type="NCBI Taxonomy" id="3074079"/>
    <lineage>
        <taxon>Bacteria</taxon>
        <taxon>Bacillati</taxon>
        <taxon>Actinomycetota</taxon>
        <taxon>Actinomycetes</taxon>
        <taxon>Micrococcales</taxon>
        <taxon>Micrococcaceae</taxon>
        <taxon>Nesterenkonia</taxon>
    </lineage>
</organism>
<feature type="domain" description="SGNH hydrolase-type esterase" evidence="1">
    <location>
        <begin position="56"/>
        <end position="233"/>
    </location>
</feature>
<dbReference type="Gene3D" id="3.40.50.1110">
    <property type="entry name" value="SGNH hydrolase"/>
    <property type="match status" value="1"/>
</dbReference>
<dbReference type="InterPro" id="IPR051532">
    <property type="entry name" value="Ester_Hydrolysis_Enzymes"/>
</dbReference>
<protein>
    <submittedName>
        <fullName evidence="2">SGNH/GDSL hydrolase family protein</fullName>
    </submittedName>
</protein>
<dbReference type="PANTHER" id="PTHR30383:SF5">
    <property type="entry name" value="SGNH HYDROLASE-TYPE ESTERASE DOMAIN-CONTAINING PROTEIN"/>
    <property type="match status" value="1"/>
</dbReference>
<dbReference type="SUPFAM" id="SSF52266">
    <property type="entry name" value="SGNH hydrolase"/>
    <property type="match status" value="1"/>
</dbReference>
<evidence type="ECO:0000313" key="2">
    <source>
        <dbReference type="EMBL" id="MDR8019755.1"/>
    </source>
</evidence>
<evidence type="ECO:0000313" key="3">
    <source>
        <dbReference type="Proteomes" id="UP001251870"/>
    </source>
</evidence>
<accession>A0ABU2DTP9</accession>
<dbReference type="InterPro" id="IPR013830">
    <property type="entry name" value="SGNH_hydro"/>
</dbReference>
<gene>
    <name evidence="2" type="ORF">RIL96_09290</name>
</gene>
<reference evidence="2 3" key="1">
    <citation type="submission" date="2023-09" db="EMBL/GenBank/DDBJ databases">
        <title>Description of three actinobacteria isolated from air of manufacturing shop in a pharmaceutical factory.</title>
        <authorList>
            <person name="Zhang D.-F."/>
        </authorList>
    </citation>
    <scope>NUCLEOTIDE SEQUENCE [LARGE SCALE GENOMIC DNA]</scope>
    <source>
        <strain evidence="2 3">LY-0111</strain>
    </source>
</reference>
<dbReference type="RefSeq" id="WP_310548739.1">
    <property type="nucleotide sequence ID" value="NZ_JAVKGR010000010.1"/>
</dbReference>
<evidence type="ECO:0000259" key="1">
    <source>
        <dbReference type="Pfam" id="PF13472"/>
    </source>
</evidence>
<dbReference type="EMBL" id="JAVKGR010000010">
    <property type="protein sequence ID" value="MDR8019755.1"/>
    <property type="molecule type" value="Genomic_DNA"/>
</dbReference>
<proteinExistence type="predicted"/>
<dbReference type="Proteomes" id="UP001251870">
    <property type="component" value="Unassembled WGS sequence"/>
</dbReference>
<dbReference type="GO" id="GO:0016787">
    <property type="term" value="F:hydrolase activity"/>
    <property type="evidence" value="ECO:0007669"/>
    <property type="project" value="UniProtKB-KW"/>
</dbReference>
<dbReference type="Pfam" id="PF13472">
    <property type="entry name" value="Lipase_GDSL_2"/>
    <property type="match status" value="1"/>
</dbReference>